<feature type="domain" description="Polysaccharide pyruvyl transferase" evidence="1">
    <location>
        <begin position="183"/>
        <end position="425"/>
    </location>
</feature>
<dbReference type="AlphaFoldDB" id="A0A1T4PDI5"/>
<dbReference type="Proteomes" id="UP000190102">
    <property type="component" value="Unassembled WGS sequence"/>
</dbReference>
<name>A0A1T4PDI5_9BACT</name>
<dbReference type="OrthoDB" id="9781225at2"/>
<evidence type="ECO:0000259" key="1">
    <source>
        <dbReference type="Pfam" id="PF04230"/>
    </source>
</evidence>
<dbReference type="PANTHER" id="PTHR36836:SF1">
    <property type="entry name" value="COLANIC ACID BIOSYNTHESIS PROTEIN WCAK"/>
    <property type="match status" value="1"/>
</dbReference>
<sequence length="750" mass="85880">MFKRQYSEIDSANSLNELISHDGVFFVICIYKTILGRIPDYDGLVFYLNRLQQGVEKIEIIRQVYFSKEARSRSASLPGLTTAIVKRRLSRFLPFIFPFRKEYSENFEKLSENKSWKAVVLNFTGDRANWGCQATSWELIKYIYEVFGSQVAMPLEVVPLFPRGQIDFELNQKYGVAVESVLAKLQPTDDEIRLLLDVADQRYAHYLDKIINSDVVFFQAEGTLTGSDMVHGWRLLLLPYIAKKIFGKIVISLNQTFFWKNTVVDDFVLNVFRSFDLVAVREVASLAYLRSIGFSNAYLIPDAAFLTRAVLAGDGLPSLDTNKRYFGVTGSAALQYFSIDTMLEIVENVKKRFGLTPLFICSAGMDLDLARQAQTRWGENVITVVPNVSYRAVAAIIQKCDFLLGGRYHMAILAATVRTPIVLLPSNTHKNEGLLALLNYPLLVRHIDDYAGIIEDVETVLKSPEVFKALLDDGVRNIFKWLEAGKELLRDTLKLSNVSESSCTELQFNKYIYSMIVDAYSFNYYKKIISKQAEGYSYPDTQDTIFPPSPPLFSIIFPLIVNLRRGVEAEASMILFRQAVEVYIEEVCKQFDTRWLVSICDTFAEFGEPVERRNAFMVSMLAIFEKVSQTYAYWRLGYPQSLAPATPLEHRKIPLWDGMDSFHLVHGDVTINMFRRLENLLSETPSIEKIYRRVRDGIKDGETILGVLNKQHKHVFETDYSWVLGDDYLTLRESGEIPLIKYQHFIENSK</sequence>
<dbReference type="SUPFAM" id="SSF53756">
    <property type="entry name" value="UDP-Glycosyltransferase/glycogen phosphorylase"/>
    <property type="match status" value="1"/>
</dbReference>
<dbReference type="PANTHER" id="PTHR36836">
    <property type="entry name" value="COLANIC ACID BIOSYNTHESIS PROTEIN WCAK"/>
    <property type="match status" value="1"/>
</dbReference>
<reference evidence="3" key="1">
    <citation type="submission" date="2017-02" db="EMBL/GenBank/DDBJ databases">
        <authorList>
            <person name="Varghese N."/>
            <person name="Submissions S."/>
        </authorList>
    </citation>
    <scope>NUCLEOTIDE SEQUENCE [LARGE SCALE GENOMIC DNA]</scope>
    <source>
        <strain evidence="3">ATCC BAA-34</strain>
    </source>
</reference>
<dbReference type="RefSeq" id="WP_078790230.1">
    <property type="nucleotide sequence ID" value="NZ_FUWR01000009.1"/>
</dbReference>
<dbReference type="Pfam" id="PF04230">
    <property type="entry name" value="PS_pyruv_trans"/>
    <property type="match status" value="1"/>
</dbReference>
<dbReference type="InterPro" id="IPR007345">
    <property type="entry name" value="Polysacch_pyruvyl_Trfase"/>
</dbReference>
<protein>
    <recommendedName>
        <fullName evidence="1">Polysaccharide pyruvyl transferase domain-containing protein</fullName>
    </recommendedName>
</protein>
<dbReference type="EMBL" id="FUWR01000009">
    <property type="protein sequence ID" value="SJZ89397.1"/>
    <property type="molecule type" value="Genomic_DNA"/>
</dbReference>
<accession>A0A1T4PDI5</accession>
<organism evidence="2 3">
    <name type="scientific">Trichlorobacter thiogenes</name>
    <dbReference type="NCBI Taxonomy" id="115783"/>
    <lineage>
        <taxon>Bacteria</taxon>
        <taxon>Pseudomonadati</taxon>
        <taxon>Thermodesulfobacteriota</taxon>
        <taxon>Desulfuromonadia</taxon>
        <taxon>Geobacterales</taxon>
        <taxon>Geobacteraceae</taxon>
        <taxon>Trichlorobacter</taxon>
    </lineage>
</organism>
<dbReference type="Gene3D" id="3.40.50.2000">
    <property type="entry name" value="Glycogen Phosphorylase B"/>
    <property type="match status" value="1"/>
</dbReference>
<evidence type="ECO:0000313" key="2">
    <source>
        <dbReference type="EMBL" id="SJZ89397.1"/>
    </source>
</evidence>
<keyword evidence="3" id="KW-1185">Reference proteome</keyword>
<dbReference type="STRING" id="115783.SAMN02745119_01945"/>
<proteinExistence type="predicted"/>
<evidence type="ECO:0000313" key="3">
    <source>
        <dbReference type="Proteomes" id="UP000190102"/>
    </source>
</evidence>
<gene>
    <name evidence="2" type="ORF">SAMN02745119_01945</name>
</gene>